<accession>A0A644X7F2</accession>
<proteinExistence type="predicted"/>
<evidence type="ECO:0000256" key="1">
    <source>
        <dbReference type="SAM" id="MobiDB-lite"/>
    </source>
</evidence>
<comment type="caution">
    <text evidence="2">The sequence shown here is derived from an EMBL/GenBank/DDBJ whole genome shotgun (WGS) entry which is preliminary data.</text>
</comment>
<protein>
    <submittedName>
        <fullName evidence="2">Uncharacterized protein</fullName>
    </submittedName>
</protein>
<name>A0A644X7F2_9ZZZZ</name>
<dbReference type="EMBL" id="VSSQ01001922">
    <property type="protein sequence ID" value="MPM12106.1"/>
    <property type="molecule type" value="Genomic_DNA"/>
</dbReference>
<feature type="region of interest" description="Disordered" evidence="1">
    <location>
        <begin position="185"/>
        <end position="205"/>
    </location>
</feature>
<evidence type="ECO:0000313" key="2">
    <source>
        <dbReference type="EMBL" id="MPM12106.1"/>
    </source>
</evidence>
<dbReference type="AlphaFoldDB" id="A0A644X7F2"/>
<reference evidence="2" key="1">
    <citation type="submission" date="2019-08" db="EMBL/GenBank/DDBJ databases">
        <authorList>
            <person name="Kucharzyk K."/>
            <person name="Murdoch R.W."/>
            <person name="Higgins S."/>
            <person name="Loffler F."/>
        </authorList>
    </citation>
    <scope>NUCLEOTIDE SEQUENCE</scope>
</reference>
<gene>
    <name evidence="2" type="ORF">SDC9_58457</name>
</gene>
<sequence>MFQSSTADLPVRPRSADLRHLVALPVAERDDRVRPVREPLGQRGTRAVVGLAHRVGELGVRRDLEGQVAPTRVHGLGRLGQHLVVLLATEVPEQVRRGVVAGRGLERRVIQRCLQRGEVAGLDTELGALSIADEVEELVRGNLGVRGALGHDGQRAASVLRIDRLSVQGRHRRHSEIPLGGRRVSKQVRRHPGPDGQRGDRAVAETPEPLIRPAGDRGRDQMVVDELLPGLHELGESRVTEVDTDVLTIGLEGSGRHLPHERGEEACVTSRIGRDVVVRTERMDLDRVLVELVPRRRRRRDTRLLERRLVVEEGHRARVDRQSVDALDSLGRGLVDGVPRAGRVLALKIAGTEPCQVGKVATDGVLRKRVVLDLPDIRKTGPRLERIRQRRVLIGRPPTVRDGDLDVRVLLLERLDDVRVLLDRGLPRPHGHVVLLVGVE</sequence>
<organism evidence="2">
    <name type="scientific">bioreactor metagenome</name>
    <dbReference type="NCBI Taxonomy" id="1076179"/>
    <lineage>
        <taxon>unclassified sequences</taxon>
        <taxon>metagenomes</taxon>
        <taxon>ecological metagenomes</taxon>
    </lineage>
</organism>